<gene>
    <name evidence="16" type="ORF">H920_15363</name>
</gene>
<dbReference type="CDD" id="cd14563">
    <property type="entry name" value="PTP_auxilin_N"/>
    <property type="match status" value="1"/>
</dbReference>
<keyword evidence="6" id="KW-0729">SH3-binding</keyword>
<keyword evidence="5" id="KW-0904">Protein phosphatase</keyword>
<dbReference type="GO" id="GO:0004721">
    <property type="term" value="F:phosphoprotein phosphatase activity"/>
    <property type="evidence" value="ECO:0007669"/>
    <property type="project" value="UniProtKB-KW"/>
</dbReference>
<dbReference type="GO" id="GO:0016191">
    <property type="term" value="P:synaptic vesicle uncoating"/>
    <property type="evidence" value="ECO:0007669"/>
    <property type="project" value="TreeGrafter"/>
</dbReference>
<dbReference type="PROSITE" id="PS51182">
    <property type="entry name" value="C2_TENSIN"/>
    <property type="match status" value="1"/>
</dbReference>
<dbReference type="EMBL" id="KN123809">
    <property type="protein sequence ID" value="KFO23198.1"/>
    <property type="molecule type" value="Genomic_DNA"/>
</dbReference>
<dbReference type="CDD" id="cd06257">
    <property type="entry name" value="DnaJ"/>
    <property type="match status" value="1"/>
</dbReference>
<feature type="compositionally biased region" description="Polar residues" evidence="12">
    <location>
        <begin position="549"/>
        <end position="565"/>
    </location>
</feature>
<comment type="subunit">
    <text evidence="9">Forms a complex composed of HSPA8, CLTC and DNAJC6. Interacts with HSPA8/HSC70 in an ATP-dependent manner; this interaction stimulates the HSPA8's ATPase activity. Interacts with CLTC; this interaction produces a local change in heavy-chain contacts, creating a detectable global distortion of the clathrin coat. Interacts with AP2A2. Interacts with DNM1(GTP-bound form); this interaction allows clathrin-coated vesicle (CCV) formation at the plasma membrane.</text>
</comment>
<feature type="domain" description="C2 tensin-type" evidence="15">
    <location>
        <begin position="215"/>
        <end position="353"/>
    </location>
</feature>
<evidence type="ECO:0000259" key="15">
    <source>
        <dbReference type="PROSITE" id="PS51182"/>
    </source>
</evidence>
<dbReference type="GO" id="GO:0014069">
    <property type="term" value="C:postsynaptic density"/>
    <property type="evidence" value="ECO:0007669"/>
    <property type="project" value="TreeGrafter"/>
</dbReference>
<dbReference type="PANTHER" id="PTHR23172">
    <property type="entry name" value="AUXILIN/CYCLIN G-ASSOCIATED KINASE-RELATED"/>
    <property type="match status" value="1"/>
</dbReference>
<evidence type="ECO:0000256" key="5">
    <source>
        <dbReference type="ARBA" id="ARBA00022912"/>
    </source>
</evidence>
<evidence type="ECO:0000256" key="1">
    <source>
        <dbReference type="ARBA" id="ARBA00004132"/>
    </source>
</evidence>
<evidence type="ECO:0000313" key="16">
    <source>
        <dbReference type="EMBL" id="KFO23198.1"/>
    </source>
</evidence>
<keyword evidence="17" id="KW-1185">Reference proteome</keyword>
<evidence type="ECO:0000256" key="6">
    <source>
        <dbReference type="ARBA" id="ARBA00023036"/>
    </source>
</evidence>
<dbReference type="eggNOG" id="KOG2283">
    <property type="taxonomic scope" value="Eukaryota"/>
</dbReference>
<dbReference type="GO" id="GO:0017124">
    <property type="term" value="F:SH3 domain binding"/>
    <property type="evidence" value="ECO:0007669"/>
    <property type="project" value="UniProtKB-KW"/>
</dbReference>
<dbReference type="InterPro" id="IPR035892">
    <property type="entry name" value="C2_domain_sf"/>
</dbReference>
<protein>
    <recommendedName>
        <fullName evidence="10">Auxilin</fullName>
    </recommendedName>
    <alternativeName>
        <fullName evidence="11">DnaJ homolog subfamily C member 6</fullName>
    </alternativeName>
</protein>
<dbReference type="InterPro" id="IPR036869">
    <property type="entry name" value="J_dom_sf"/>
</dbReference>
<dbReference type="FunFam" id="2.60.40.1110:FF:000001">
    <property type="entry name" value="cyclin-G-associated kinase isoform X2"/>
    <property type="match status" value="1"/>
</dbReference>
<feature type="compositionally biased region" description="Polar residues" evidence="12">
    <location>
        <begin position="590"/>
        <end position="610"/>
    </location>
</feature>
<dbReference type="FunFam" id="1.10.287.110:FF:000002">
    <property type="entry name" value="putative tyrosine-protein phosphatase auxilin isoform X2"/>
    <property type="match status" value="1"/>
</dbReference>
<dbReference type="Pfam" id="PF10409">
    <property type="entry name" value="PTEN_C2"/>
    <property type="match status" value="1"/>
</dbReference>
<organism evidence="16 17">
    <name type="scientific">Fukomys damarensis</name>
    <name type="common">Damaraland mole rat</name>
    <name type="synonym">Cryptomys damarensis</name>
    <dbReference type="NCBI Taxonomy" id="885580"/>
    <lineage>
        <taxon>Eukaryota</taxon>
        <taxon>Metazoa</taxon>
        <taxon>Chordata</taxon>
        <taxon>Craniata</taxon>
        <taxon>Vertebrata</taxon>
        <taxon>Euteleostomi</taxon>
        <taxon>Mammalia</taxon>
        <taxon>Eutheria</taxon>
        <taxon>Euarchontoglires</taxon>
        <taxon>Glires</taxon>
        <taxon>Rodentia</taxon>
        <taxon>Hystricomorpha</taxon>
        <taxon>Bathyergidae</taxon>
        <taxon>Fukomys</taxon>
    </lineage>
</organism>
<reference evidence="16 17" key="1">
    <citation type="submission" date="2013-11" db="EMBL/GenBank/DDBJ databases">
        <title>The Damaraland mole rat (Fukomys damarensis) genome and evolution of African mole rats.</title>
        <authorList>
            <person name="Gladyshev V.N."/>
            <person name="Fang X."/>
        </authorList>
    </citation>
    <scope>NUCLEOTIDE SEQUENCE [LARGE SCALE GENOMIC DNA]</scope>
    <source>
        <tissue evidence="16">Liver</tissue>
    </source>
</reference>
<feature type="compositionally biased region" description="Low complexity" evidence="12">
    <location>
        <begin position="490"/>
        <end position="508"/>
    </location>
</feature>
<evidence type="ECO:0000256" key="8">
    <source>
        <dbReference type="ARBA" id="ARBA00023329"/>
    </source>
</evidence>
<feature type="compositionally biased region" description="Low complexity" evidence="12">
    <location>
        <begin position="665"/>
        <end position="683"/>
    </location>
</feature>
<dbReference type="InterPro" id="IPR014020">
    <property type="entry name" value="Tensin_C2-dom"/>
</dbReference>
<feature type="domain" description="J" evidence="13">
    <location>
        <begin position="785"/>
        <end position="849"/>
    </location>
</feature>
<evidence type="ECO:0000256" key="7">
    <source>
        <dbReference type="ARBA" id="ARBA00023186"/>
    </source>
</evidence>
<evidence type="ECO:0000256" key="3">
    <source>
        <dbReference type="ARBA" id="ARBA00022737"/>
    </source>
</evidence>
<feature type="compositionally biased region" description="Low complexity" evidence="12">
    <location>
        <begin position="531"/>
        <end position="543"/>
    </location>
</feature>
<evidence type="ECO:0000259" key="13">
    <source>
        <dbReference type="PROSITE" id="PS50076"/>
    </source>
</evidence>
<dbReference type="FunFam" id="3.90.190.10:FF:000255">
    <property type="entry name" value="putative tyrosine-protein phosphatase auxilin"/>
    <property type="match status" value="1"/>
</dbReference>
<comment type="subcellular location">
    <subcellularLocation>
        <location evidence="1">Cytoplasmic vesicle</location>
        <location evidence="1">Clathrin-coated vesicle</location>
    </subcellularLocation>
</comment>
<evidence type="ECO:0000256" key="4">
    <source>
        <dbReference type="ARBA" id="ARBA00022801"/>
    </source>
</evidence>
<feature type="compositionally biased region" description="Polar residues" evidence="12">
    <location>
        <begin position="448"/>
        <end position="457"/>
    </location>
</feature>
<feature type="compositionally biased region" description="Polar residues" evidence="12">
    <location>
        <begin position="684"/>
        <end position="697"/>
    </location>
</feature>
<keyword evidence="3" id="KW-0677">Repeat</keyword>
<dbReference type="Proteomes" id="UP000028990">
    <property type="component" value="Unassembled WGS sequence"/>
</dbReference>
<dbReference type="InterPro" id="IPR029023">
    <property type="entry name" value="Tensin_phosphatase"/>
</dbReference>
<evidence type="ECO:0000256" key="12">
    <source>
        <dbReference type="SAM" id="MobiDB-lite"/>
    </source>
</evidence>
<dbReference type="AlphaFoldDB" id="A0A091CYA0"/>
<evidence type="ECO:0000256" key="11">
    <source>
        <dbReference type="ARBA" id="ARBA00075670"/>
    </source>
</evidence>
<evidence type="ECO:0000256" key="2">
    <source>
        <dbReference type="ARBA" id="ARBA00022553"/>
    </source>
</evidence>
<dbReference type="Gene3D" id="1.10.287.110">
    <property type="entry name" value="DnaJ domain"/>
    <property type="match status" value="1"/>
</dbReference>
<keyword evidence="4" id="KW-0378">Hydrolase</keyword>
<dbReference type="SUPFAM" id="SSF49562">
    <property type="entry name" value="C2 domain (Calcium/lipid-binding domain, CaLB)"/>
    <property type="match status" value="1"/>
</dbReference>
<dbReference type="GO" id="GO:0072583">
    <property type="term" value="P:clathrin-dependent endocytosis"/>
    <property type="evidence" value="ECO:0007669"/>
    <property type="project" value="TreeGrafter"/>
</dbReference>
<dbReference type="PANTHER" id="PTHR23172:SF4">
    <property type="entry name" value="TYROSINE-PROTEIN PHOSPHATASE AUXILIN-RELATED"/>
    <property type="match status" value="1"/>
</dbReference>
<dbReference type="Gene3D" id="2.60.40.1110">
    <property type="match status" value="1"/>
</dbReference>
<keyword evidence="7" id="KW-0143">Chaperone</keyword>
<dbReference type="SUPFAM" id="SSF52799">
    <property type="entry name" value="(Phosphotyrosine protein) phosphatases II"/>
    <property type="match status" value="1"/>
</dbReference>
<proteinExistence type="predicted"/>
<dbReference type="GO" id="GO:0098793">
    <property type="term" value="C:presynapse"/>
    <property type="evidence" value="ECO:0007669"/>
    <property type="project" value="GOC"/>
</dbReference>
<dbReference type="PROSITE" id="PS51181">
    <property type="entry name" value="PPASE_TENSIN"/>
    <property type="match status" value="1"/>
</dbReference>
<accession>A0A091CYA0</accession>
<evidence type="ECO:0000259" key="14">
    <source>
        <dbReference type="PROSITE" id="PS51181"/>
    </source>
</evidence>
<dbReference type="PROSITE" id="PS50076">
    <property type="entry name" value="DNAJ_2"/>
    <property type="match status" value="1"/>
</dbReference>
<dbReference type="InterPro" id="IPR029021">
    <property type="entry name" value="Prot-tyrosine_phosphatase-like"/>
</dbReference>
<evidence type="ECO:0000313" key="17">
    <source>
        <dbReference type="Proteomes" id="UP000028990"/>
    </source>
</evidence>
<dbReference type="SMART" id="SM00271">
    <property type="entry name" value="DnaJ"/>
    <property type="match status" value="1"/>
</dbReference>
<dbReference type="GO" id="GO:0030136">
    <property type="term" value="C:clathrin-coated vesicle"/>
    <property type="evidence" value="ECO:0007669"/>
    <property type="project" value="UniProtKB-SubCell"/>
</dbReference>
<feature type="domain" description="Phosphatase tensin-type" evidence="14">
    <location>
        <begin position="42"/>
        <end position="209"/>
    </location>
</feature>
<feature type="region of interest" description="Disordered" evidence="12">
    <location>
        <begin position="392"/>
        <end position="712"/>
    </location>
</feature>
<dbReference type="SMART" id="SM01326">
    <property type="entry name" value="PTEN_C2"/>
    <property type="match status" value="1"/>
</dbReference>
<sequence length="849" mass="93485">MEPSYGGGLFDMVKGGAGRLFSNLKDNLKDTLKDTSSRVIQSVSSYTKGDLDFTYVTSRIIVMSLPMDSVDIGFRNQVDDIRSFLDSRHLDHYTVYNLSPKSYRTARFHSRVSECSWPLRQAPSLHNLFAVCRNMYNWLLQNPKNVCVVHCLDGRAASSILAGAMFIFCNLYSTPGPAIRLLYAKRPGIGLSPSHRRYLGYMCDLLADKPYRPHFKPLTIKSITVSPVPFFNKQRNGCRPYCDVLIGETKIYSTCTDFERMKEYRVQDGKIFIPLNITVQGDVVVSMFHLRSTIGSRLQAKVTNTQILQLQFHSGFIPLDTTVLKFAKPELDACDVPEKYPQLFQVTLDVELQPQDKVGDLTPPWDQYCAKDVSPSVLFSSRQEHQDTLALGGQAPVDVPPDTPRHPGQGGFFSSLCWQDQKPEKSREEDHAALVNQESEQSDEELLTLSSPHSSANGDRHHGPRRPSQKQQEPAPPTAPEEDALQPSGAASTQSTPRRAASSSTSPTLRMGEGATFDPFGASSKPSGQDLLGSFLSTSSASSDPFLQPTRSPSPTVHASSTPAVSIQPDVSGGWDWHAKPGGFGMGSKSAATSPTGSLHGTPTHQSKPQTLDPFADLGTLGSSSFASKPTTPTGLGGGFPPLSSPQKASPQPMGSGWQQAGGYSWQQSQSKPQPSMPHSSPQNRPNYNVSFSSVPGSQGERGKGPTNLDGKQRAADFEDLLSSQGFNAHKDKKGPRTIAEMRKEEMAKEMDPEKLKILEWIEGKERNIRALLSTMHTVLWAGETRWKPVGMADLVTPEQVKKVYRKAVLVVHPDKATGQPYEQYAKMIFMELNDAWSEFENQGQKPLY</sequence>
<dbReference type="GO" id="GO:0030276">
    <property type="term" value="F:clathrin binding"/>
    <property type="evidence" value="ECO:0007669"/>
    <property type="project" value="TreeGrafter"/>
</dbReference>
<dbReference type="InterPro" id="IPR001623">
    <property type="entry name" value="DnaJ_domain"/>
</dbReference>
<evidence type="ECO:0000256" key="10">
    <source>
        <dbReference type="ARBA" id="ARBA00069335"/>
    </source>
</evidence>
<dbReference type="STRING" id="885580.ENSFDAP00000003941"/>
<dbReference type="SUPFAM" id="SSF46565">
    <property type="entry name" value="Chaperone J-domain"/>
    <property type="match status" value="1"/>
</dbReference>
<dbReference type="eggNOG" id="KOG0431">
    <property type="taxonomic scope" value="Eukaryota"/>
</dbReference>
<keyword evidence="8" id="KW-0968">Cytoplasmic vesicle</keyword>
<feature type="compositionally biased region" description="Basic and acidic residues" evidence="12">
    <location>
        <begin position="421"/>
        <end position="432"/>
    </location>
</feature>
<dbReference type="Gene3D" id="3.90.190.10">
    <property type="entry name" value="Protein tyrosine phosphatase superfamily"/>
    <property type="match status" value="1"/>
</dbReference>
<evidence type="ECO:0000256" key="9">
    <source>
        <dbReference type="ARBA" id="ARBA00064305"/>
    </source>
</evidence>
<keyword evidence="2" id="KW-0597">Phosphoprotein</keyword>
<name>A0A091CYA0_FUKDA</name>